<reference evidence="1 2" key="1">
    <citation type="journal article" date="2020" name="Biotechnol. Biofuels">
        <title>New insights from the biogas microbiome by comprehensive genome-resolved metagenomics of nearly 1600 species originating from multiple anaerobic digesters.</title>
        <authorList>
            <person name="Campanaro S."/>
            <person name="Treu L."/>
            <person name="Rodriguez-R L.M."/>
            <person name="Kovalovszki A."/>
            <person name="Ziels R.M."/>
            <person name="Maus I."/>
            <person name="Zhu X."/>
            <person name="Kougias P.G."/>
            <person name="Basile A."/>
            <person name="Luo G."/>
            <person name="Schluter A."/>
            <person name="Konstantinidis K.T."/>
            <person name="Angelidaki I."/>
        </authorList>
    </citation>
    <scope>NUCLEOTIDE SEQUENCE [LARGE SCALE GENOMIC DNA]</scope>
    <source>
        <strain evidence="1">AS05jafATM_4</strain>
    </source>
</reference>
<feature type="non-terminal residue" evidence="1">
    <location>
        <position position="209"/>
    </location>
</feature>
<evidence type="ECO:0000313" key="2">
    <source>
        <dbReference type="Proteomes" id="UP000553059"/>
    </source>
</evidence>
<comment type="caution">
    <text evidence="1">The sequence shown here is derived from an EMBL/GenBank/DDBJ whole genome shotgun (WGS) entry which is preliminary data.</text>
</comment>
<dbReference type="EMBL" id="DUTF01000262">
    <property type="protein sequence ID" value="HHY27480.1"/>
    <property type="molecule type" value="Genomic_DNA"/>
</dbReference>
<protein>
    <submittedName>
        <fullName evidence="1">Metalloendopeptidase</fullName>
    </submittedName>
</protein>
<dbReference type="AlphaFoldDB" id="A0A7C7DAZ5"/>
<gene>
    <name evidence="1" type="ORF">GX523_12210</name>
</gene>
<organism evidence="1 2">
    <name type="scientific">Desulfitobacterium dehalogenans</name>
    <dbReference type="NCBI Taxonomy" id="36854"/>
    <lineage>
        <taxon>Bacteria</taxon>
        <taxon>Bacillati</taxon>
        <taxon>Bacillota</taxon>
        <taxon>Clostridia</taxon>
        <taxon>Eubacteriales</taxon>
        <taxon>Desulfitobacteriaceae</taxon>
        <taxon>Desulfitobacterium</taxon>
    </lineage>
</organism>
<proteinExistence type="predicted"/>
<sequence length="209" mass="23125">MQPVKINVDPKSWVKTLNKLPWKSPKMIGGALATLLVLGGGGYYLNTTAPAAYVVVNGETVGIVESVGSGEELLEQILEEEGAAFGEAAQIHDQIEFNTARIDNGYTPLSKEELKGKLSFFIEAVELKIADHSMFTLADQKEADELLKAYQEMYVKEDENNKLTSVAFEEEIKTQDVEALPEEITTVEKALEVLKQGNVQKEEYVVEEN</sequence>
<evidence type="ECO:0000313" key="1">
    <source>
        <dbReference type="EMBL" id="HHY27480.1"/>
    </source>
</evidence>
<accession>A0A7C7DAZ5</accession>
<name>A0A7C7DAZ5_9FIRM</name>
<dbReference type="Proteomes" id="UP000553059">
    <property type="component" value="Unassembled WGS sequence"/>
</dbReference>